<proteinExistence type="predicted"/>
<protein>
    <submittedName>
        <fullName evidence="1">Uncharacterized protein</fullName>
    </submittedName>
</protein>
<organism evidence="1 2">
    <name type="scientific">Camellia lanceoleosa</name>
    <dbReference type="NCBI Taxonomy" id="1840588"/>
    <lineage>
        <taxon>Eukaryota</taxon>
        <taxon>Viridiplantae</taxon>
        <taxon>Streptophyta</taxon>
        <taxon>Embryophyta</taxon>
        <taxon>Tracheophyta</taxon>
        <taxon>Spermatophyta</taxon>
        <taxon>Magnoliopsida</taxon>
        <taxon>eudicotyledons</taxon>
        <taxon>Gunneridae</taxon>
        <taxon>Pentapetalae</taxon>
        <taxon>asterids</taxon>
        <taxon>Ericales</taxon>
        <taxon>Theaceae</taxon>
        <taxon>Camellia</taxon>
    </lineage>
</organism>
<evidence type="ECO:0000313" key="1">
    <source>
        <dbReference type="EMBL" id="KAI8017729.1"/>
    </source>
</evidence>
<comment type="caution">
    <text evidence="1">The sequence shown here is derived from an EMBL/GenBank/DDBJ whole genome shotgun (WGS) entry which is preliminary data.</text>
</comment>
<dbReference type="EMBL" id="CM045759">
    <property type="protein sequence ID" value="KAI8017729.1"/>
    <property type="molecule type" value="Genomic_DNA"/>
</dbReference>
<gene>
    <name evidence="1" type="ORF">LOK49_LG04G03519</name>
</gene>
<name>A0ACC0HW12_9ERIC</name>
<keyword evidence="2" id="KW-1185">Reference proteome</keyword>
<accession>A0ACC0HW12</accession>
<dbReference type="Proteomes" id="UP001060215">
    <property type="component" value="Chromosome 2"/>
</dbReference>
<reference evidence="1 2" key="1">
    <citation type="journal article" date="2022" name="Plant J.">
        <title>Chromosome-level genome of Camellia lanceoleosa provides a valuable resource for understanding genome evolution and self-incompatibility.</title>
        <authorList>
            <person name="Gong W."/>
            <person name="Xiao S."/>
            <person name="Wang L."/>
            <person name="Liao Z."/>
            <person name="Chang Y."/>
            <person name="Mo W."/>
            <person name="Hu G."/>
            <person name="Li W."/>
            <person name="Zhao G."/>
            <person name="Zhu H."/>
            <person name="Hu X."/>
            <person name="Ji K."/>
            <person name="Xiang X."/>
            <person name="Song Q."/>
            <person name="Yuan D."/>
            <person name="Jin S."/>
            <person name="Zhang L."/>
        </authorList>
    </citation>
    <scope>NUCLEOTIDE SEQUENCE [LARGE SCALE GENOMIC DNA]</scope>
    <source>
        <strain evidence="1">SQ_2022a</strain>
    </source>
</reference>
<sequence length="106" mass="11292">MDWREESGGGVDVEMEEDDEDGVEDEEEKSVNSDGLADGVEAPEFDKVVLTSKESTNRAIEKSEVLSVQIYGLCNVKAIGDGSCVMVASLRLRGGGDGLLLEIVLG</sequence>
<evidence type="ECO:0000313" key="2">
    <source>
        <dbReference type="Proteomes" id="UP001060215"/>
    </source>
</evidence>